<organism evidence="3 4">
    <name type="scientific">Oryza meyeriana var. granulata</name>
    <dbReference type="NCBI Taxonomy" id="110450"/>
    <lineage>
        <taxon>Eukaryota</taxon>
        <taxon>Viridiplantae</taxon>
        <taxon>Streptophyta</taxon>
        <taxon>Embryophyta</taxon>
        <taxon>Tracheophyta</taxon>
        <taxon>Spermatophyta</taxon>
        <taxon>Magnoliopsida</taxon>
        <taxon>Liliopsida</taxon>
        <taxon>Poales</taxon>
        <taxon>Poaceae</taxon>
        <taxon>BOP clade</taxon>
        <taxon>Oryzoideae</taxon>
        <taxon>Oryzeae</taxon>
        <taxon>Oryzinae</taxon>
        <taxon>Oryza</taxon>
        <taxon>Oryza meyeriana</taxon>
    </lineage>
</organism>
<sequence>MAARPSLLRDLFGAHLRRKKPLARGGGNPRSSYYSLHHGGSGWSWVRISPLVDVFDPKIPNPFLILFAVRAGSHYRWDRNSYWLSIGGLRLLSSSTKQVSEKDSRSEKFKAFVRKEWESMDSGSKFNLFELMAKCVLLGFSGGWGLMLAYTVIARVDKAEVVVENVTEALEVMKVQLAESEERSEKHRAEVDGKYEKLRLEFNELRKTNKVHRIGGASVVGMAMAALLRSVATKMARAPPRLPVPTISGGGLCLPSRFSTSTGGSTPSSANLRGPQNYNKEVPSGSEWHGFIAGIKDAAPKAAFGLDKVRTKENVMPSRMDKEDKKGYETDNGRHRRATSEE</sequence>
<comment type="caution">
    <text evidence="3">The sequence shown here is derived from an EMBL/GenBank/DDBJ whole genome shotgun (WGS) entry which is preliminary data.</text>
</comment>
<evidence type="ECO:0000313" key="3">
    <source>
        <dbReference type="EMBL" id="KAF0923106.1"/>
    </source>
</evidence>
<reference evidence="3 4" key="1">
    <citation type="submission" date="2019-11" db="EMBL/GenBank/DDBJ databases">
        <title>Whole genome sequence of Oryza granulata.</title>
        <authorList>
            <person name="Li W."/>
        </authorList>
    </citation>
    <scope>NUCLEOTIDE SEQUENCE [LARGE SCALE GENOMIC DNA]</scope>
    <source>
        <strain evidence="4">cv. Menghai</strain>
        <tissue evidence="3">Leaf</tissue>
    </source>
</reference>
<gene>
    <name evidence="3" type="ORF">E2562_003329</name>
</gene>
<evidence type="ECO:0000256" key="1">
    <source>
        <dbReference type="SAM" id="Coils"/>
    </source>
</evidence>
<name>A0A6G1EEU5_9ORYZ</name>
<proteinExistence type="predicted"/>
<protein>
    <submittedName>
        <fullName evidence="3">Uncharacterized protein</fullName>
    </submittedName>
</protein>
<accession>A0A6G1EEU5</accession>
<keyword evidence="4" id="KW-1185">Reference proteome</keyword>
<feature type="compositionally biased region" description="Low complexity" evidence="2">
    <location>
        <begin position="259"/>
        <end position="269"/>
    </location>
</feature>
<keyword evidence="1" id="KW-0175">Coiled coil</keyword>
<evidence type="ECO:0000313" key="4">
    <source>
        <dbReference type="Proteomes" id="UP000479710"/>
    </source>
</evidence>
<dbReference type="EMBL" id="SPHZ02000003">
    <property type="protein sequence ID" value="KAF0923106.1"/>
    <property type="molecule type" value="Genomic_DNA"/>
</dbReference>
<feature type="region of interest" description="Disordered" evidence="2">
    <location>
        <begin position="310"/>
        <end position="342"/>
    </location>
</feature>
<feature type="region of interest" description="Disordered" evidence="2">
    <location>
        <begin position="258"/>
        <end position="283"/>
    </location>
</feature>
<feature type="coiled-coil region" evidence="1">
    <location>
        <begin position="163"/>
        <end position="208"/>
    </location>
</feature>
<evidence type="ECO:0000256" key="2">
    <source>
        <dbReference type="SAM" id="MobiDB-lite"/>
    </source>
</evidence>
<dbReference type="Proteomes" id="UP000479710">
    <property type="component" value="Unassembled WGS sequence"/>
</dbReference>
<feature type="compositionally biased region" description="Polar residues" evidence="2">
    <location>
        <begin position="270"/>
        <end position="279"/>
    </location>
</feature>
<dbReference type="OrthoDB" id="10633683at2759"/>
<dbReference type="AlphaFoldDB" id="A0A6G1EEU5"/>